<dbReference type="VEuPathDB" id="TrichDB:TRFO_11828"/>
<name>A0A1J4J212_9EUKA</name>
<evidence type="ECO:0000256" key="1">
    <source>
        <dbReference type="SAM" id="Phobius"/>
    </source>
</evidence>
<keyword evidence="1" id="KW-0472">Membrane</keyword>
<keyword evidence="1" id="KW-1133">Transmembrane helix</keyword>
<feature type="transmembrane region" description="Helical" evidence="1">
    <location>
        <begin position="108"/>
        <end position="128"/>
    </location>
</feature>
<proteinExistence type="predicted"/>
<comment type="caution">
    <text evidence="2">The sequence shown here is derived from an EMBL/GenBank/DDBJ whole genome shotgun (WGS) entry which is preliminary data.</text>
</comment>
<accession>A0A1J4J212</accession>
<sequence length="152" mass="18217">MYDENEEQECLLDQKEQDGVIESIHSEYKRHRKQMNYFFSIICCLGILATSVPYFQNEASAFFFVICIQFGILLLFHFLRHKYSLYYALIPLFCVVCIYLLMEPNYPSQFFWSVQFVWCLTFVLEFGFRSYKRSIFASLSKLESLKYNFLAN</sequence>
<keyword evidence="1" id="KW-0812">Transmembrane</keyword>
<organism evidence="2 3">
    <name type="scientific">Tritrichomonas foetus</name>
    <dbReference type="NCBI Taxonomy" id="1144522"/>
    <lineage>
        <taxon>Eukaryota</taxon>
        <taxon>Metamonada</taxon>
        <taxon>Parabasalia</taxon>
        <taxon>Tritrichomonadida</taxon>
        <taxon>Tritrichomonadidae</taxon>
        <taxon>Tritrichomonas</taxon>
    </lineage>
</organism>
<gene>
    <name evidence="2" type="ORF">TRFO_11828</name>
</gene>
<dbReference type="AlphaFoldDB" id="A0A1J4J212"/>
<dbReference type="EMBL" id="MLAK01001404">
    <property type="protein sequence ID" value="OHS93410.1"/>
    <property type="molecule type" value="Genomic_DNA"/>
</dbReference>
<dbReference type="Proteomes" id="UP000179807">
    <property type="component" value="Unassembled WGS sequence"/>
</dbReference>
<dbReference type="RefSeq" id="XP_068346547.1">
    <property type="nucleotide sequence ID" value="XM_068496258.1"/>
</dbReference>
<feature type="transmembrane region" description="Helical" evidence="1">
    <location>
        <begin position="61"/>
        <end position="78"/>
    </location>
</feature>
<reference evidence="2" key="1">
    <citation type="submission" date="2016-10" db="EMBL/GenBank/DDBJ databases">
        <authorList>
            <person name="Benchimol M."/>
            <person name="Almeida L.G."/>
            <person name="Vasconcelos A.T."/>
            <person name="Perreira-Neves A."/>
            <person name="Rosa I.A."/>
            <person name="Tasca T."/>
            <person name="Bogo M.R."/>
            <person name="de Souza W."/>
        </authorList>
    </citation>
    <scope>NUCLEOTIDE SEQUENCE [LARGE SCALE GENOMIC DNA]</scope>
    <source>
        <strain evidence="2">K</strain>
    </source>
</reference>
<evidence type="ECO:0000313" key="2">
    <source>
        <dbReference type="EMBL" id="OHS93410.1"/>
    </source>
</evidence>
<keyword evidence="3" id="KW-1185">Reference proteome</keyword>
<feature type="transmembrane region" description="Helical" evidence="1">
    <location>
        <begin position="37"/>
        <end position="55"/>
    </location>
</feature>
<dbReference type="GeneID" id="94830962"/>
<feature type="transmembrane region" description="Helical" evidence="1">
    <location>
        <begin position="85"/>
        <end position="102"/>
    </location>
</feature>
<protein>
    <submittedName>
        <fullName evidence="2">Uncharacterized protein</fullName>
    </submittedName>
</protein>
<evidence type="ECO:0000313" key="3">
    <source>
        <dbReference type="Proteomes" id="UP000179807"/>
    </source>
</evidence>